<keyword evidence="2" id="KW-0812">Transmembrane</keyword>
<feature type="region of interest" description="Disordered" evidence="1">
    <location>
        <begin position="1"/>
        <end position="147"/>
    </location>
</feature>
<gene>
    <name evidence="3" type="ORF">BU14_0148s0005</name>
</gene>
<protein>
    <submittedName>
        <fullName evidence="3">Uncharacterized protein</fullName>
    </submittedName>
</protein>
<feature type="compositionally biased region" description="Low complexity" evidence="1">
    <location>
        <begin position="116"/>
        <end position="125"/>
    </location>
</feature>
<feature type="transmembrane region" description="Helical" evidence="2">
    <location>
        <begin position="153"/>
        <end position="173"/>
    </location>
</feature>
<proteinExistence type="predicted"/>
<feature type="compositionally biased region" description="Low complexity" evidence="1">
    <location>
        <begin position="34"/>
        <end position="54"/>
    </location>
</feature>
<sequence>MRPFSADESTPTTPARSRRARFRPYHRGRDGSPAAAGGRTTTAALGAAGAAGSQRWRRRRHSAAGVRVGAAVGAAAPPLPPNHALSPPARPPRPPSNAAAPRRPSASDRRRRSQPRRTTPPTGATPTPPPPPPTRGTAPLHSPHARRRHPHRVWVGMLAAGSVACAIAGAFFLRSAAVRCFHATSAELKDVHQPTESVDVTEAPPPTYGDERYYALVVWVSNDALRSSEARVSR</sequence>
<keyword evidence="4" id="KW-1185">Reference proteome</keyword>
<evidence type="ECO:0000256" key="2">
    <source>
        <dbReference type="SAM" id="Phobius"/>
    </source>
</evidence>
<keyword evidence="2" id="KW-1133">Transmembrane helix</keyword>
<evidence type="ECO:0000313" key="3">
    <source>
        <dbReference type="EMBL" id="OSX77429.1"/>
    </source>
</evidence>
<organism evidence="3 4">
    <name type="scientific">Porphyra umbilicalis</name>
    <name type="common">Purple laver</name>
    <name type="synonym">Red alga</name>
    <dbReference type="NCBI Taxonomy" id="2786"/>
    <lineage>
        <taxon>Eukaryota</taxon>
        <taxon>Rhodophyta</taxon>
        <taxon>Bangiophyceae</taxon>
        <taxon>Bangiales</taxon>
        <taxon>Bangiaceae</taxon>
        <taxon>Porphyra</taxon>
    </lineage>
</organism>
<feature type="compositionally biased region" description="Basic residues" evidence="1">
    <location>
        <begin position="16"/>
        <end position="26"/>
    </location>
</feature>
<dbReference type="Proteomes" id="UP000218209">
    <property type="component" value="Unassembled WGS sequence"/>
</dbReference>
<feature type="compositionally biased region" description="Low complexity" evidence="1">
    <location>
        <begin position="63"/>
        <end position="87"/>
    </location>
</feature>
<evidence type="ECO:0000256" key="1">
    <source>
        <dbReference type="SAM" id="MobiDB-lite"/>
    </source>
</evidence>
<dbReference type="AlphaFoldDB" id="A0A1X6P948"/>
<evidence type="ECO:0000313" key="4">
    <source>
        <dbReference type="Proteomes" id="UP000218209"/>
    </source>
</evidence>
<reference evidence="3 4" key="1">
    <citation type="submission" date="2017-03" db="EMBL/GenBank/DDBJ databases">
        <title>WGS assembly of Porphyra umbilicalis.</title>
        <authorList>
            <person name="Brawley S.H."/>
            <person name="Blouin N.A."/>
            <person name="Ficko-Blean E."/>
            <person name="Wheeler G.L."/>
            <person name="Lohr M."/>
            <person name="Goodson H.V."/>
            <person name="Jenkins J.W."/>
            <person name="Blaby-Haas C.E."/>
            <person name="Helliwell K.E."/>
            <person name="Chan C."/>
            <person name="Marriage T."/>
            <person name="Bhattacharya D."/>
            <person name="Klein A.S."/>
            <person name="Badis Y."/>
            <person name="Brodie J."/>
            <person name="Cao Y."/>
            <person name="Collen J."/>
            <person name="Dittami S.M."/>
            <person name="Gachon C.M."/>
            <person name="Green B.R."/>
            <person name="Karpowicz S."/>
            <person name="Kim J.W."/>
            <person name="Kudahl U."/>
            <person name="Lin S."/>
            <person name="Michel G."/>
            <person name="Mittag M."/>
            <person name="Olson B.J."/>
            <person name="Pangilinan J."/>
            <person name="Peng Y."/>
            <person name="Qiu H."/>
            <person name="Shu S."/>
            <person name="Singer J.T."/>
            <person name="Smith A.G."/>
            <person name="Sprecher B.N."/>
            <person name="Wagner V."/>
            <person name="Wang W."/>
            <person name="Wang Z.-Y."/>
            <person name="Yan J."/>
            <person name="Yarish C."/>
            <person name="Zoeuner-Riek S."/>
            <person name="Zhuang Y."/>
            <person name="Zou Y."/>
            <person name="Lindquist E.A."/>
            <person name="Grimwood J."/>
            <person name="Barry K."/>
            <person name="Rokhsar D.S."/>
            <person name="Schmutz J."/>
            <person name="Stiller J.W."/>
            <person name="Grossman A.R."/>
            <person name="Prochnik S.E."/>
        </authorList>
    </citation>
    <scope>NUCLEOTIDE SEQUENCE [LARGE SCALE GENOMIC DNA]</scope>
    <source>
        <strain evidence="3">4086291</strain>
    </source>
</reference>
<dbReference type="EMBL" id="KV918838">
    <property type="protein sequence ID" value="OSX77429.1"/>
    <property type="molecule type" value="Genomic_DNA"/>
</dbReference>
<accession>A0A1X6P948</accession>
<name>A0A1X6P948_PORUM</name>
<keyword evidence="2" id="KW-0472">Membrane</keyword>